<keyword evidence="3" id="KW-0600">Photoreceptor protein</keyword>
<feature type="region of interest" description="Disordered" evidence="11">
    <location>
        <begin position="253"/>
        <end position="278"/>
    </location>
</feature>
<evidence type="ECO:0000256" key="5">
    <source>
        <dbReference type="ARBA" id="ARBA00022692"/>
    </source>
</evidence>
<proteinExistence type="inferred from homology"/>
<dbReference type="Gene3D" id="1.20.1070.10">
    <property type="entry name" value="Rhodopsin 7-helix transmembrane proteins"/>
    <property type="match status" value="1"/>
</dbReference>
<dbReference type="GO" id="GO:0005216">
    <property type="term" value="F:monoatomic ion channel activity"/>
    <property type="evidence" value="ECO:0007669"/>
    <property type="project" value="InterPro"/>
</dbReference>
<dbReference type="CDD" id="cd15242">
    <property type="entry name" value="7tm_Proteorhodopsin"/>
    <property type="match status" value="1"/>
</dbReference>
<keyword evidence="4" id="KW-0716">Sensory transduction</keyword>
<evidence type="ECO:0000256" key="12">
    <source>
        <dbReference type="SAM" id="Phobius"/>
    </source>
</evidence>
<accession>A0A021VV84</accession>
<name>A0A021VV84_9CELL</name>
<feature type="transmembrane region" description="Helical" evidence="12">
    <location>
        <begin position="96"/>
        <end position="114"/>
    </location>
</feature>
<dbReference type="InterPro" id="IPR018229">
    <property type="entry name" value="Rhodopsin_retinal_BS"/>
</dbReference>
<feature type="transmembrane region" description="Helical" evidence="12">
    <location>
        <begin position="121"/>
        <end position="139"/>
    </location>
</feature>
<dbReference type="PANTHER" id="PTHR28286:SF2">
    <property type="entry name" value="BACTERIORHODOPSIN _OPSIN, NOPA (EUROFUNG)"/>
    <property type="match status" value="1"/>
</dbReference>
<evidence type="ECO:0000256" key="6">
    <source>
        <dbReference type="ARBA" id="ARBA00022925"/>
    </source>
</evidence>
<keyword evidence="10" id="KW-0675">Receptor</keyword>
<reference evidence="13 14" key="1">
    <citation type="submission" date="2014-01" db="EMBL/GenBank/DDBJ databases">
        <title>Actinotalea ferrariae CF5-4.</title>
        <authorList>
            <person name="Chen F."/>
            <person name="Li Y."/>
            <person name="Wang G."/>
        </authorList>
    </citation>
    <scope>NUCLEOTIDE SEQUENCE [LARGE SCALE GENOMIC DNA]</scope>
    <source>
        <strain evidence="13 14">CF5-4</strain>
    </source>
</reference>
<dbReference type="SMART" id="SM01021">
    <property type="entry name" value="Bac_rhodopsin"/>
    <property type="match status" value="1"/>
</dbReference>
<dbReference type="InterPro" id="IPR001425">
    <property type="entry name" value="Arc/bac/fun_rhodopsins"/>
</dbReference>
<feature type="compositionally biased region" description="Pro residues" evidence="11">
    <location>
        <begin position="268"/>
        <end position="278"/>
    </location>
</feature>
<evidence type="ECO:0000256" key="10">
    <source>
        <dbReference type="ARBA" id="ARBA00023170"/>
    </source>
</evidence>
<evidence type="ECO:0000256" key="11">
    <source>
        <dbReference type="SAM" id="MobiDB-lite"/>
    </source>
</evidence>
<keyword evidence="7 12" id="KW-1133">Transmembrane helix</keyword>
<comment type="caution">
    <text evidence="13">The sequence shown here is derived from an EMBL/GenBank/DDBJ whole genome shotgun (WGS) entry which is preliminary data.</text>
</comment>
<dbReference type="EMBL" id="AXCW01000007">
    <property type="protein sequence ID" value="EYR65038.1"/>
    <property type="molecule type" value="Genomic_DNA"/>
</dbReference>
<evidence type="ECO:0000256" key="2">
    <source>
        <dbReference type="ARBA" id="ARBA00008130"/>
    </source>
</evidence>
<evidence type="ECO:0000256" key="1">
    <source>
        <dbReference type="ARBA" id="ARBA00004141"/>
    </source>
</evidence>
<dbReference type="PROSITE" id="PS00950">
    <property type="entry name" value="BACTERIAL_OPSIN_1"/>
    <property type="match status" value="1"/>
</dbReference>
<evidence type="ECO:0000256" key="9">
    <source>
        <dbReference type="ARBA" id="ARBA00023136"/>
    </source>
</evidence>
<feature type="transmembrane region" description="Helical" evidence="12">
    <location>
        <begin position="46"/>
        <end position="63"/>
    </location>
</feature>
<gene>
    <name evidence="13" type="ORF">N866_17940</name>
</gene>
<dbReference type="RefSeq" id="WP_081802233.1">
    <property type="nucleotide sequence ID" value="NZ_AXCW01000007.1"/>
</dbReference>
<evidence type="ECO:0000256" key="4">
    <source>
        <dbReference type="ARBA" id="ARBA00022606"/>
    </source>
</evidence>
<feature type="transmembrane region" description="Helical" evidence="12">
    <location>
        <begin position="222"/>
        <end position="245"/>
    </location>
</feature>
<evidence type="ECO:0000313" key="13">
    <source>
        <dbReference type="EMBL" id="EYR65038.1"/>
    </source>
</evidence>
<dbReference type="GO" id="GO:0009881">
    <property type="term" value="F:photoreceptor activity"/>
    <property type="evidence" value="ECO:0007669"/>
    <property type="project" value="UniProtKB-KW"/>
</dbReference>
<comment type="subcellular location">
    <subcellularLocation>
        <location evidence="1">Membrane</location>
        <topology evidence="1">Multi-pass membrane protein</topology>
    </subcellularLocation>
</comment>
<dbReference type="PANTHER" id="PTHR28286">
    <property type="match status" value="1"/>
</dbReference>
<feature type="transmembrane region" description="Helical" evidence="12">
    <location>
        <begin position="151"/>
        <end position="171"/>
    </location>
</feature>
<dbReference type="Proteomes" id="UP000019753">
    <property type="component" value="Unassembled WGS sequence"/>
</dbReference>
<evidence type="ECO:0000256" key="3">
    <source>
        <dbReference type="ARBA" id="ARBA00022543"/>
    </source>
</evidence>
<comment type="similarity">
    <text evidence="2">Belongs to the archaeal/bacterial/fungal opsin family.</text>
</comment>
<keyword evidence="9 12" id="KW-0472">Membrane</keyword>
<dbReference type="GO" id="GO:0016020">
    <property type="term" value="C:membrane"/>
    <property type="evidence" value="ECO:0007669"/>
    <property type="project" value="UniProtKB-SubCell"/>
</dbReference>
<dbReference type="OrthoDB" id="9792271at2"/>
<evidence type="ECO:0000256" key="8">
    <source>
        <dbReference type="ARBA" id="ARBA00022991"/>
    </source>
</evidence>
<dbReference type="Pfam" id="PF01036">
    <property type="entry name" value="Bac_rhodopsin"/>
    <property type="match status" value="1"/>
</dbReference>
<feature type="transmembrane region" description="Helical" evidence="12">
    <location>
        <begin position="14"/>
        <end position="34"/>
    </location>
</feature>
<dbReference type="AlphaFoldDB" id="A0A021VV84"/>
<feature type="transmembrane region" description="Helical" evidence="12">
    <location>
        <begin position="191"/>
        <end position="210"/>
    </location>
</feature>
<keyword evidence="5 12" id="KW-0812">Transmembrane</keyword>
<organism evidence="13 14">
    <name type="scientific">Actinotalea ferrariae CF5-4</name>
    <dbReference type="NCBI Taxonomy" id="948458"/>
    <lineage>
        <taxon>Bacteria</taxon>
        <taxon>Bacillati</taxon>
        <taxon>Actinomycetota</taxon>
        <taxon>Actinomycetes</taxon>
        <taxon>Micrococcales</taxon>
        <taxon>Cellulomonadaceae</taxon>
        <taxon>Actinotalea</taxon>
    </lineage>
</organism>
<protein>
    <submittedName>
        <fullName evidence="13">Xanthorhodopsin</fullName>
    </submittedName>
</protein>
<dbReference type="SUPFAM" id="SSF81321">
    <property type="entry name" value="Family A G protein-coupled receptor-like"/>
    <property type="match status" value="1"/>
</dbReference>
<evidence type="ECO:0000313" key="14">
    <source>
        <dbReference type="Proteomes" id="UP000019753"/>
    </source>
</evidence>
<dbReference type="PRINTS" id="PR00251">
    <property type="entry name" value="BACTRLOPSIN"/>
</dbReference>
<evidence type="ECO:0000256" key="7">
    <source>
        <dbReference type="ARBA" id="ARBA00022989"/>
    </source>
</evidence>
<sequence length="278" mass="30760">MSDQLQLSAAQFDLVYNAFSFVIASMGASLLFFLLIRERVHPKHRMAVTISTLVVGIALYHYLRIFTSWEEAFTFTDGVYVQDGVPFNEAYRYVDWFLTVPLLLAELVVVLKLAPSVTRTLLVRLTIAAVLMIGLGWPGELAAADSVERTVWGAASTVPFLYILWVLFVQLKRSLDRQSAGMRRLVDALRWVLLLSWGVYPLAYIAPMVMADPVAAEVARQVGYSVADVIAKPVFGMLILGIALLKSKDEPARESDDLHEELEAFGEPTPPAGTPANA</sequence>
<dbReference type="GO" id="GO:0007602">
    <property type="term" value="P:phototransduction"/>
    <property type="evidence" value="ECO:0007669"/>
    <property type="project" value="UniProtKB-KW"/>
</dbReference>
<keyword evidence="14" id="KW-1185">Reference proteome</keyword>
<keyword evidence="6" id="KW-0681">Retinal protein</keyword>
<keyword evidence="8" id="KW-0157">Chromophore</keyword>